<dbReference type="EMBL" id="QJSU01000003">
    <property type="protein sequence ID" value="PYE39566.1"/>
    <property type="molecule type" value="Genomic_DNA"/>
</dbReference>
<comment type="caution">
    <text evidence="8">The sequence shown here is derived from an EMBL/GenBank/DDBJ whole genome shotgun (WGS) entry which is preliminary data.</text>
</comment>
<dbReference type="PANTHER" id="PTHR43756">
    <property type="entry name" value="CHOLINE MONOOXYGENASE, CHLOROPLASTIC"/>
    <property type="match status" value="1"/>
</dbReference>
<proteinExistence type="predicted"/>
<evidence type="ECO:0000256" key="6">
    <source>
        <dbReference type="ARBA" id="ARBA00023014"/>
    </source>
</evidence>
<evidence type="ECO:0000256" key="5">
    <source>
        <dbReference type="ARBA" id="ARBA00023004"/>
    </source>
</evidence>
<dbReference type="Pfam" id="PF00848">
    <property type="entry name" value="Ring_hydroxyl_A"/>
    <property type="match status" value="1"/>
</dbReference>
<feature type="domain" description="Rieske" evidence="7">
    <location>
        <begin position="50"/>
        <end position="163"/>
    </location>
</feature>
<dbReference type="InterPro" id="IPR017941">
    <property type="entry name" value="Rieske_2Fe-2S"/>
</dbReference>
<dbReference type="CDD" id="cd00680">
    <property type="entry name" value="RHO_alpha_C"/>
    <property type="match status" value="1"/>
</dbReference>
<dbReference type="OrthoDB" id="9769355at2"/>
<evidence type="ECO:0000256" key="3">
    <source>
        <dbReference type="ARBA" id="ARBA00022723"/>
    </source>
</evidence>
<evidence type="ECO:0000259" key="7">
    <source>
        <dbReference type="PROSITE" id="PS51296"/>
    </source>
</evidence>
<keyword evidence="9" id="KW-1185">Reference proteome</keyword>
<evidence type="ECO:0000313" key="9">
    <source>
        <dbReference type="Proteomes" id="UP000247746"/>
    </source>
</evidence>
<dbReference type="SUPFAM" id="SSF55961">
    <property type="entry name" value="Bet v1-like"/>
    <property type="match status" value="1"/>
</dbReference>
<evidence type="ECO:0000256" key="4">
    <source>
        <dbReference type="ARBA" id="ARBA00023002"/>
    </source>
</evidence>
<dbReference type="PANTHER" id="PTHR43756:SF5">
    <property type="entry name" value="CHOLINE MONOOXYGENASE, CHLOROPLASTIC"/>
    <property type="match status" value="1"/>
</dbReference>
<dbReference type="GO" id="GO:0051537">
    <property type="term" value="F:2 iron, 2 sulfur cluster binding"/>
    <property type="evidence" value="ECO:0007669"/>
    <property type="project" value="UniProtKB-KW"/>
</dbReference>
<dbReference type="InterPro" id="IPR036922">
    <property type="entry name" value="Rieske_2Fe-2S_sf"/>
</dbReference>
<organism evidence="8 9">
    <name type="scientific">Psychrobacter fozii</name>
    <dbReference type="NCBI Taxonomy" id="198480"/>
    <lineage>
        <taxon>Bacteria</taxon>
        <taxon>Pseudomonadati</taxon>
        <taxon>Pseudomonadota</taxon>
        <taxon>Gammaproteobacteria</taxon>
        <taxon>Moraxellales</taxon>
        <taxon>Moraxellaceae</taxon>
        <taxon>Psychrobacter</taxon>
    </lineage>
</organism>
<evidence type="ECO:0000256" key="1">
    <source>
        <dbReference type="ARBA" id="ARBA00001962"/>
    </source>
</evidence>
<name>A0A2V4USS0_9GAMM</name>
<accession>A0A2V4USS0</accession>
<dbReference type="GO" id="GO:0004497">
    <property type="term" value="F:monooxygenase activity"/>
    <property type="evidence" value="ECO:0007669"/>
    <property type="project" value="UniProtKB-KW"/>
</dbReference>
<dbReference type="SUPFAM" id="SSF50022">
    <property type="entry name" value="ISP domain"/>
    <property type="match status" value="1"/>
</dbReference>
<dbReference type="Pfam" id="PF00355">
    <property type="entry name" value="Rieske"/>
    <property type="match status" value="1"/>
</dbReference>
<keyword evidence="6" id="KW-0411">Iron-sulfur</keyword>
<dbReference type="RefSeq" id="WP_110922571.1">
    <property type="nucleotide sequence ID" value="NZ_QJSU01000003.1"/>
</dbReference>
<dbReference type="Gene3D" id="2.102.10.10">
    <property type="entry name" value="Rieske [2Fe-2S] iron-sulphur domain"/>
    <property type="match status" value="1"/>
</dbReference>
<dbReference type="PRINTS" id="PR00090">
    <property type="entry name" value="RNGDIOXGNASE"/>
</dbReference>
<evidence type="ECO:0000313" key="8">
    <source>
        <dbReference type="EMBL" id="PYE39566.1"/>
    </source>
</evidence>
<dbReference type="CDD" id="cd03469">
    <property type="entry name" value="Rieske_RO_Alpha_N"/>
    <property type="match status" value="1"/>
</dbReference>
<keyword evidence="8" id="KW-0503">Monooxygenase</keyword>
<dbReference type="GO" id="GO:0005506">
    <property type="term" value="F:iron ion binding"/>
    <property type="evidence" value="ECO:0007669"/>
    <property type="project" value="InterPro"/>
</dbReference>
<dbReference type="Proteomes" id="UP000247746">
    <property type="component" value="Unassembled WGS sequence"/>
</dbReference>
<keyword evidence="4" id="KW-0560">Oxidoreductase</keyword>
<keyword evidence="3" id="KW-0479">Metal-binding</keyword>
<dbReference type="InterPro" id="IPR015879">
    <property type="entry name" value="Ring_hydroxy_dOase_asu_C_dom"/>
</dbReference>
<dbReference type="Gene3D" id="3.90.380.10">
    <property type="entry name" value="Naphthalene 1,2-dioxygenase Alpha Subunit, Chain A, domain 1"/>
    <property type="match status" value="1"/>
</dbReference>
<gene>
    <name evidence="8" type="ORF">DFP82_1037</name>
</gene>
<dbReference type="InterPro" id="IPR001663">
    <property type="entry name" value="Rng_hydr_dOase-A"/>
</dbReference>
<dbReference type="AlphaFoldDB" id="A0A2V4USS0"/>
<protein>
    <submittedName>
        <fullName evidence="8">Choline monooxygenase</fullName>
    </submittedName>
</protein>
<reference evidence="8 9" key="1">
    <citation type="submission" date="2018-06" db="EMBL/GenBank/DDBJ databases">
        <title>Genomic Encyclopedia of Type Strains, Phase III (KMG-III): the genomes of soil and plant-associated and newly described type strains.</title>
        <authorList>
            <person name="Whitman W."/>
        </authorList>
    </citation>
    <scope>NUCLEOTIDE SEQUENCE [LARGE SCALE GENOMIC DNA]</scope>
    <source>
        <strain evidence="8 9">CECT 5889</strain>
    </source>
</reference>
<keyword evidence="2" id="KW-0001">2Fe-2S</keyword>
<dbReference type="PROSITE" id="PS51296">
    <property type="entry name" value="RIESKE"/>
    <property type="match status" value="1"/>
</dbReference>
<keyword evidence="5" id="KW-0408">Iron</keyword>
<evidence type="ECO:0000256" key="2">
    <source>
        <dbReference type="ARBA" id="ARBA00022714"/>
    </source>
</evidence>
<sequence length="397" mass="45330">MNQTNHNRISIQQVDSVLHPITEASGMPNTAYVSEEYFNFERDNILSKTWVCVGFASDLIKNGYIKPVGFMGLPLLMMRNREGRVQVFHNVCSHRGMKLVHEEGVVQGVIRCQYHSWSYDLDGNLKGTPHVGGIGKHKDERFKCEDHGLRALRSSVWMDMVFVNISGDAVPFEDHIAPLLERWKPFWGENGVDQIHRVDMSEGLEIEVDSNWKLTVENYCEAYHLPWVHPALNTYSKLEDHYNIMFEDRFAGQGSYKYNLSDTQGTHLPKFPSWPEDKLRHAEYVALFPNVLLGIQADHVFAMMIDPISAEKTTEKLRLYFVSDESAKDIYAACRTATLESWRVVFSEDITAVEGLQKGRHSPGFGGGVFSPEMDLPTHFFQKWLATQAKAALEKEV</sequence>
<comment type="cofactor">
    <cofactor evidence="1">
        <name>Fe cation</name>
        <dbReference type="ChEBI" id="CHEBI:24875"/>
    </cofactor>
</comment>